<dbReference type="GO" id="GO:0003676">
    <property type="term" value="F:nucleic acid binding"/>
    <property type="evidence" value="ECO:0007669"/>
    <property type="project" value="InterPro"/>
</dbReference>
<dbReference type="Proteomes" id="UP000236291">
    <property type="component" value="Unassembled WGS sequence"/>
</dbReference>
<gene>
    <name evidence="2" type="ORF">L195_g025155</name>
</gene>
<dbReference type="InterPro" id="IPR056924">
    <property type="entry name" value="SH3_Tf2-1"/>
</dbReference>
<reference evidence="2 3" key="1">
    <citation type="journal article" date="2014" name="Am. J. Bot.">
        <title>Genome assembly and annotation for red clover (Trifolium pratense; Fabaceae).</title>
        <authorList>
            <person name="Istvanek J."/>
            <person name="Jaros M."/>
            <person name="Krenek A."/>
            <person name="Repkova J."/>
        </authorList>
    </citation>
    <scope>NUCLEOTIDE SEQUENCE [LARGE SCALE GENOMIC DNA]</scope>
    <source>
        <strain evidence="3">cv. Tatra</strain>
        <tissue evidence="2">Young leaves</tissue>
    </source>
</reference>
<comment type="caution">
    <text evidence="2">The sequence shown here is derived from an EMBL/GenBank/DDBJ whole genome shotgun (WGS) entry which is preliminary data.</text>
</comment>
<feature type="non-terminal residue" evidence="2">
    <location>
        <position position="1"/>
    </location>
</feature>
<protein>
    <recommendedName>
        <fullName evidence="1">Tf2-1-like SH3-like domain-containing protein</fullName>
    </recommendedName>
</protein>
<name>A0A2K3NFQ1_TRIPR</name>
<dbReference type="InterPro" id="IPR036397">
    <property type="entry name" value="RNaseH_sf"/>
</dbReference>
<dbReference type="Pfam" id="PF24626">
    <property type="entry name" value="SH3_Tf2-1"/>
    <property type="match status" value="1"/>
</dbReference>
<dbReference type="Gene3D" id="3.30.420.10">
    <property type="entry name" value="Ribonuclease H-like superfamily/Ribonuclease H"/>
    <property type="match status" value="1"/>
</dbReference>
<organism evidence="2 3">
    <name type="scientific">Trifolium pratense</name>
    <name type="common">Red clover</name>
    <dbReference type="NCBI Taxonomy" id="57577"/>
    <lineage>
        <taxon>Eukaryota</taxon>
        <taxon>Viridiplantae</taxon>
        <taxon>Streptophyta</taxon>
        <taxon>Embryophyta</taxon>
        <taxon>Tracheophyta</taxon>
        <taxon>Spermatophyta</taxon>
        <taxon>Magnoliopsida</taxon>
        <taxon>eudicotyledons</taxon>
        <taxon>Gunneridae</taxon>
        <taxon>Pentapetalae</taxon>
        <taxon>rosids</taxon>
        <taxon>fabids</taxon>
        <taxon>Fabales</taxon>
        <taxon>Fabaceae</taxon>
        <taxon>Papilionoideae</taxon>
        <taxon>50 kb inversion clade</taxon>
        <taxon>NPAAA clade</taxon>
        <taxon>Hologalegina</taxon>
        <taxon>IRL clade</taxon>
        <taxon>Trifolieae</taxon>
        <taxon>Trifolium</taxon>
    </lineage>
</organism>
<dbReference type="AlphaFoldDB" id="A0A2K3NFQ1"/>
<dbReference type="PANTHER" id="PTHR45835">
    <property type="entry name" value="YALI0A06105P"/>
    <property type="match status" value="1"/>
</dbReference>
<evidence type="ECO:0000313" key="2">
    <source>
        <dbReference type="EMBL" id="PNY01852.1"/>
    </source>
</evidence>
<dbReference type="STRING" id="57577.A0A2K3NFQ1"/>
<dbReference type="PANTHER" id="PTHR45835:SF104">
    <property type="entry name" value="PROTEIN NYNRIN-LIKE"/>
    <property type="match status" value="1"/>
</dbReference>
<reference evidence="2 3" key="2">
    <citation type="journal article" date="2017" name="Front. Plant Sci.">
        <title>Gene Classification and Mining of Molecular Markers Useful in Red Clover (Trifolium pratense) Breeding.</title>
        <authorList>
            <person name="Istvanek J."/>
            <person name="Dluhosova J."/>
            <person name="Dluhos P."/>
            <person name="Patkova L."/>
            <person name="Nedelnik J."/>
            <person name="Repkova J."/>
        </authorList>
    </citation>
    <scope>NUCLEOTIDE SEQUENCE [LARGE SCALE GENOMIC DNA]</scope>
    <source>
        <strain evidence="3">cv. Tatra</strain>
        <tissue evidence="2">Young leaves</tissue>
    </source>
</reference>
<proteinExistence type="predicted"/>
<dbReference type="InterPro" id="IPR016197">
    <property type="entry name" value="Chromo-like_dom_sf"/>
</dbReference>
<accession>A0A2K3NFQ1</accession>
<dbReference type="SUPFAM" id="SSF54160">
    <property type="entry name" value="Chromo domain-like"/>
    <property type="match status" value="1"/>
</dbReference>
<sequence length="191" mass="22030">NYLAASPVGFLQPLPKTWVHWVPWAELWYNSTFYVSTGVTPFEAVYGRKPHLLVRYTQGETKVAAVSEELREWVFLKLRPHHQQTVARRINQKLAPRFFGPFPVVEKIGVVSYKLKLPDDARVHPIFHISQLKKAIGNYTVEPKLPEGMEIEPEECESPEQLLTSREVVVVGQVVKQWLVKWKGRAEEDTT</sequence>
<dbReference type="EMBL" id="ASHM01020613">
    <property type="protein sequence ID" value="PNY01852.1"/>
    <property type="molecule type" value="Genomic_DNA"/>
</dbReference>
<feature type="domain" description="Tf2-1-like SH3-like" evidence="1">
    <location>
        <begin position="72"/>
        <end position="135"/>
    </location>
</feature>
<evidence type="ECO:0000313" key="3">
    <source>
        <dbReference type="Proteomes" id="UP000236291"/>
    </source>
</evidence>
<evidence type="ECO:0000259" key="1">
    <source>
        <dbReference type="Pfam" id="PF24626"/>
    </source>
</evidence>